<dbReference type="AlphaFoldDB" id="A0A8H5CVK5"/>
<evidence type="ECO:0000313" key="3">
    <source>
        <dbReference type="Proteomes" id="UP000559256"/>
    </source>
</evidence>
<reference evidence="2 3" key="1">
    <citation type="journal article" date="2020" name="ISME J.">
        <title>Uncovering the hidden diversity of litter-decomposition mechanisms in mushroom-forming fungi.</title>
        <authorList>
            <person name="Floudas D."/>
            <person name="Bentzer J."/>
            <person name="Ahren D."/>
            <person name="Johansson T."/>
            <person name="Persson P."/>
            <person name="Tunlid A."/>
        </authorList>
    </citation>
    <scope>NUCLEOTIDE SEQUENCE [LARGE SCALE GENOMIC DNA]</scope>
    <source>
        <strain evidence="2 3">CBS 291.85</strain>
    </source>
</reference>
<evidence type="ECO:0000256" key="1">
    <source>
        <dbReference type="SAM" id="Phobius"/>
    </source>
</evidence>
<dbReference type="Proteomes" id="UP000559256">
    <property type="component" value="Unassembled WGS sequence"/>
</dbReference>
<comment type="caution">
    <text evidence="2">The sequence shown here is derived from an EMBL/GenBank/DDBJ whole genome shotgun (WGS) entry which is preliminary data.</text>
</comment>
<keyword evidence="3" id="KW-1185">Reference proteome</keyword>
<dbReference type="SUPFAM" id="SSF52047">
    <property type="entry name" value="RNI-like"/>
    <property type="match status" value="1"/>
</dbReference>
<sequence>MWSLEIAPGDLLLEIAAHLDSRADLFNFCLSNNRIFTDVSSVLYSTVTLKSARQCINTLGMLRRRPDIARHVRQLVIQPDSKMSPKDQFLDGVVASAAVRDVAMGRQLDALSKFAWHYDELPYHDDMWFALRVCCSQLRYISTTVGSFTPTYNSHLFDFTDLRGFAVYLQRGFFENHGEMFFDEQPVSRRLWDMLMHRCTNLEELTIEGESTFPADAHHLLEGRWAKLRSLTLGDVAVDWIPGHTSAPLGGKSPFVQFLEAHPLLHSLNLSRANVSPSQLGGLSADLLHLKSFSGTFDQLQALPHIHHDLESMTFREPMQTREVTALAVAGMLQRLCNLRTLRISFTLHSMYDSANLLKSLIVSCPNLRHLELTCAHKPSFQLDSFAKSIRGLAKLRVLHLTIVKYPGDENLTTGAAKIALTNPHLEGFSLTFLPPSYPLSLPFSFSFLPFPLLTKDMGRFTLTCDNHGLPLSLRAFERRRLIWPLGLGYSYRTKRYISDLRPVGSPHRNKPGLLSLLSENSSAGEEIRMLLFCGLLVCLAFWGLLASSRVAASRHVTASMASTTR</sequence>
<evidence type="ECO:0000313" key="2">
    <source>
        <dbReference type="EMBL" id="KAF5348690.1"/>
    </source>
</evidence>
<accession>A0A8H5CVK5</accession>
<keyword evidence="1" id="KW-1133">Transmembrane helix</keyword>
<keyword evidence="1" id="KW-0812">Transmembrane</keyword>
<gene>
    <name evidence="2" type="ORF">D9758_006866</name>
</gene>
<proteinExistence type="predicted"/>
<dbReference type="InterPro" id="IPR032675">
    <property type="entry name" value="LRR_dom_sf"/>
</dbReference>
<dbReference type="EMBL" id="JAACJM010000085">
    <property type="protein sequence ID" value="KAF5348690.1"/>
    <property type="molecule type" value="Genomic_DNA"/>
</dbReference>
<organism evidence="2 3">
    <name type="scientific">Tetrapyrgos nigripes</name>
    <dbReference type="NCBI Taxonomy" id="182062"/>
    <lineage>
        <taxon>Eukaryota</taxon>
        <taxon>Fungi</taxon>
        <taxon>Dikarya</taxon>
        <taxon>Basidiomycota</taxon>
        <taxon>Agaricomycotina</taxon>
        <taxon>Agaricomycetes</taxon>
        <taxon>Agaricomycetidae</taxon>
        <taxon>Agaricales</taxon>
        <taxon>Marasmiineae</taxon>
        <taxon>Marasmiaceae</taxon>
        <taxon>Tetrapyrgos</taxon>
    </lineage>
</organism>
<feature type="transmembrane region" description="Helical" evidence="1">
    <location>
        <begin position="528"/>
        <end position="546"/>
    </location>
</feature>
<dbReference type="OrthoDB" id="2870744at2759"/>
<dbReference type="Gene3D" id="3.80.10.10">
    <property type="entry name" value="Ribonuclease Inhibitor"/>
    <property type="match status" value="1"/>
</dbReference>
<protein>
    <submittedName>
        <fullName evidence="2">Uncharacterized protein</fullName>
    </submittedName>
</protein>
<keyword evidence="1" id="KW-0472">Membrane</keyword>
<name>A0A8H5CVK5_9AGAR</name>